<dbReference type="AlphaFoldDB" id="A0A165HIT1"/>
<organism evidence="1 2">
    <name type="scientific">Xylona heveae (strain CBS 132557 / TC161)</name>
    <dbReference type="NCBI Taxonomy" id="1328760"/>
    <lineage>
        <taxon>Eukaryota</taxon>
        <taxon>Fungi</taxon>
        <taxon>Dikarya</taxon>
        <taxon>Ascomycota</taxon>
        <taxon>Pezizomycotina</taxon>
        <taxon>Xylonomycetes</taxon>
        <taxon>Xylonales</taxon>
        <taxon>Xylonaceae</taxon>
        <taxon>Xylona</taxon>
    </lineage>
</organism>
<name>A0A165HIT1_XYLHT</name>
<evidence type="ECO:0000313" key="1">
    <source>
        <dbReference type="EMBL" id="KZF23582.1"/>
    </source>
</evidence>
<reference evidence="1 2" key="1">
    <citation type="journal article" date="2016" name="Fungal Biol.">
        <title>The genome of Xylona heveae provides a window into fungal endophytism.</title>
        <authorList>
            <person name="Gazis R."/>
            <person name="Kuo A."/>
            <person name="Riley R."/>
            <person name="LaButti K."/>
            <person name="Lipzen A."/>
            <person name="Lin J."/>
            <person name="Amirebrahimi M."/>
            <person name="Hesse C.N."/>
            <person name="Spatafora J.W."/>
            <person name="Henrissat B."/>
            <person name="Hainaut M."/>
            <person name="Grigoriev I.V."/>
            <person name="Hibbett D.S."/>
        </authorList>
    </citation>
    <scope>NUCLEOTIDE SEQUENCE [LARGE SCALE GENOMIC DNA]</scope>
    <source>
        <strain evidence="1 2">TC161</strain>
    </source>
</reference>
<dbReference type="Pfam" id="PF17233">
    <property type="entry name" value="DUF5308"/>
    <property type="match status" value="1"/>
</dbReference>
<gene>
    <name evidence="1" type="ORF">L228DRAFT_282293</name>
</gene>
<dbReference type="EMBL" id="KV407457">
    <property type="protein sequence ID" value="KZF23582.1"/>
    <property type="molecule type" value="Genomic_DNA"/>
</dbReference>
<proteinExistence type="predicted"/>
<dbReference type="GeneID" id="28901121"/>
<dbReference type="OrthoDB" id="5305418at2759"/>
<keyword evidence="2" id="KW-1185">Reference proteome</keyword>
<dbReference type="RefSeq" id="XP_018189137.1">
    <property type="nucleotide sequence ID" value="XM_018335984.1"/>
</dbReference>
<dbReference type="InterPro" id="IPR035186">
    <property type="entry name" value="DUF5308"/>
</dbReference>
<dbReference type="Proteomes" id="UP000076632">
    <property type="component" value="Unassembled WGS sequence"/>
</dbReference>
<dbReference type="OMA" id="REFQREW"/>
<dbReference type="InParanoid" id="A0A165HIT1"/>
<protein>
    <submittedName>
        <fullName evidence="1">Uncharacterized protein</fullName>
    </submittedName>
</protein>
<accession>A0A165HIT1</accession>
<sequence length="199" mass="20728">MGSPSPLEAHPTLTLHLADTTLYPLTSTNDVSSETASSALNDLTSAYLTTHETTPRFNIGQALRISAELAQNGPASVQTYLVPGDARRVKAGLPIESESMLSKGKQPLPSAGDAEFLEGPPRHLIEHSAAEEAVSAETPGPAGPPALVATVVAPGRKSLQEARDAARQLETIGRAVQMEWLANETDGVNTAGVVENGST</sequence>
<evidence type="ECO:0000313" key="2">
    <source>
        <dbReference type="Proteomes" id="UP000076632"/>
    </source>
</evidence>